<dbReference type="SUPFAM" id="SSF54001">
    <property type="entry name" value="Cysteine proteinases"/>
    <property type="match status" value="1"/>
</dbReference>
<dbReference type="PANTHER" id="PTHR33490">
    <property type="entry name" value="BLR5614 PROTEIN-RELATED"/>
    <property type="match status" value="1"/>
</dbReference>
<evidence type="ECO:0000313" key="4">
    <source>
        <dbReference type="EMBL" id="BDG09412.1"/>
    </source>
</evidence>
<feature type="domain" description="Transglutaminase-like" evidence="3">
    <location>
        <begin position="462"/>
        <end position="527"/>
    </location>
</feature>
<proteinExistence type="predicted"/>
<dbReference type="Pfam" id="PF01841">
    <property type="entry name" value="Transglut_core"/>
    <property type="match status" value="1"/>
</dbReference>
<sequence length="563" mass="58397">MKKLLAPLALAAALAACRGQDRGPAPAPAAAQSPVAPPAPSPSPGGQAPSGAGVSVLPSAPGGQGSSSSGAGAPSVLPSPPGGEGQGGAARRTSTPPPGGPATILTVRRPAGPEWFGLYLVGKKAGWSTLQVTRETRAGADVLVSRAETVLEATVGGKQVRRSQKDEKVYEARPGGRLLSFSSAREGDGGARSLEARCTPTTCEVTLSAPGAAPERRSLPAPGETAEQADAARLAAATRGTVKGPQLETEQLRVRKMEDVYLGREPIAGAGVQTEVSVVREQEESDRLPARVSVTPDGHIAEIRYGDSLVARAESPEVAKRLDQVDLFNLARVPLPRDLPRTVPGAIRYELMGLPPGFRRETDGGRQGYAAGPGGATVLTVRARLPRAADPARDPPRAAGRQGELLEATPEIDWQDPALTALSKEVVGDARGTFAASTRLVHHVFGRLEKVYGASHDRATEVLAAGKGDCTEHALLFLALARAAGVPARGVHGLVYTRYADGVPALYWHAWAEVKAGDEWIAVDPTFDQPVADATHVALGRGTQVDTVGLLGALKVLSAEPVR</sequence>
<dbReference type="Gene3D" id="3.10.620.30">
    <property type="match status" value="1"/>
</dbReference>
<dbReference type="PANTHER" id="PTHR33490:SF3">
    <property type="entry name" value="CONSERVED INTEGRAL MEMBRANE PROTEIN"/>
    <property type="match status" value="1"/>
</dbReference>
<name>A0ABM7XC86_9BACT</name>
<dbReference type="Proteomes" id="UP001162734">
    <property type="component" value="Chromosome"/>
</dbReference>
<evidence type="ECO:0000259" key="3">
    <source>
        <dbReference type="SMART" id="SM00460"/>
    </source>
</evidence>
<dbReference type="RefSeq" id="WP_248341557.1">
    <property type="nucleotide sequence ID" value="NZ_AP025592.1"/>
</dbReference>
<dbReference type="EMBL" id="AP025592">
    <property type="protein sequence ID" value="BDG09412.1"/>
    <property type="molecule type" value="Genomic_DNA"/>
</dbReference>
<accession>A0ABM7XC86</accession>
<keyword evidence="2" id="KW-0732">Signal</keyword>
<evidence type="ECO:0000256" key="1">
    <source>
        <dbReference type="SAM" id="MobiDB-lite"/>
    </source>
</evidence>
<feature type="chain" id="PRO_5045271454" evidence="2">
    <location>
        <begin position="19"/>
        <end position="563"/>
    </location>
</feature>
<dbReference type="InterPro" id="IPR038765">
    <property type="entry name" value="Papain-like_cys_pep_sf"/>
</dbReference>
<feature type="region of interest" description="Disordered" evidence="1">
    <location>
        <begin position="19"/>
        <end position="106"/>
    </location>
</feature>
<organism evidence="4 5">
    <name type="scientific">Anaeromyxobacter paludicola</name>
    <dbReference type="NCBI Taxonomy" id="2918171"/>
    <lineage>
        <taxon>Bacteria</taxon>
        <taxon>Pseudomonadati</taxon>
        <taxon>Myxococcota</taxon>
        <taxon>Myxococcia</taxon>
        <taxon>Myxococcales</taxon>
        <taxon>Cystobacterineae</taxon>
        <taxon>Anaeromyxobacteraceae</taxon>
        <taxon>Anaeromyxobacter</taxon>
    </lineage>
</organism>
<feature type="signal peptide" evidence="2">
    <location>
        <begin position="1"/>
        <end position="18"/>
    </location>
</feature>
<evidence type="ECO:0000256" key="2">
    <source>
        <dbReference type="SAM" id="SignalP"/>
    </source>
</evidence>
<feature type="compositionally biased region" description="Low complexity" evidence="1">
    <location>
        <begin position="44"/>
        <end position="76"/>
    </location>
</feature>
<protein>
    <submittedName>
        <fullName evidence="4">Transglutaminase</fullName>
    </submittedName>
</protein>
<gene>
    <name evidence="4" type="ORF">AMPC_25250</name>
</gene>
<reference evidence="5" key="1">
    <citation type="journal article" date="2022" name="Int. J. Syst. Evol. Microbiol.">
        <title>Anaeromyxobacter oryzae sp. nov., Anaeromyxobacter diazotrophicus sp. nov. and Anaeromyxobacter paludicola sp. nov., isolated from paddy soils.</title>
        <authorList>
            <person name="Itoh H."/>
            <person name="Xu Z."/>
            <person name="Mise K."/>
            <person name="Masuda Y."/>
            <person name="Ushijima N."/>
            <person name="Hayakawa C."/>
            <person name="Shiratori Y."/>
            <person name="Senoo K."/>
        </authorList>
    </citation>
    <scope>NUCLEOTIDE SEQUENCE [LARGE SCALE GENOMIC DNA]</scope>
    <source>
        <strain evidence="5">Red630</strain>
    </source>
</reference>
<evidence type="ECO:0000313" key="5">
    <source>
        <dbReference type="Proteomes" id="UP001162734"/>
    </source>
</evidence>
<keyword evidence="5" id="KW-1185">Reference proteome</keyword>
<dbReference type="SMART" id="SM00460">
    <property type="entry name" value="TGc"/>
    <property type="match status" value="1"/>
</dbReference>
<dbReference type="InterPro" id="IPR002931">
    <property type="entry name" value="Transglutaminase-like"/>
</dbReference>
<dbReference type="PROSITE" id="PS51257">
    <property type="entry name" value="PROKAR_LIPOPROTEIN"/>
    <property type="match status" value="1"/>
</dbReference>